<dbReference type="InterPro" id="IPR007110">
    <property type="entry name" value="Ig-like_dom"/>
</dbReference>
<dbReference type="SUPFAM" id="SSF48726">
    <property type="entry name" value="Immunoglobulin"/>
    <property type="match status" value="1"/>
</dbReference>
<dbReference type="InterPro" id="IPR013783">
    <property type="entry name" value="Ig-like_fold"/>
</dbReference>
<feature type="transmembrane region" description="Helical" evidence="1">
    <location>
        <begin position="145"/>
        <end position="169"/>
    </location>
</feature>
<keyword evidence="1" id="KW-0472">Membrane</keyword>
<name>A0ABM3CUA5_SALSA</name>
<reference evidence="4" key="1">
    <citation type="submission" date="2025-08" db="UniProtKB">
        <authorList>
            <consortium name="RefSeq"/>
        </authorList>
    </citation>
    <scope>IDENTIFICATION</scope>
</reference>
<feature type="domain" description="Ig-like" evidence="2">
    <location>
        <begin position="51"/>
        <end position="138"/>
    </location>
</feature>
<dbReference type="PROSITE" id="PS50835">
    <property type="entry name" value="IG_LIKE"/>
    <property type="match status" value="1"/>
</dbReference>
<organism evidence="3 4">
    <name type="scientific">Salmo salar</name>
    <name type="common">Atlantic salmon</name>
    <dbReference type="NCBI Taxonomy" id="8030"/>
    <lineage>
        <taxon>Eukaryota</taxon>
        <taxon>Metazoa</taxon>
        <taxon>Chordata</taxon>
        <taxon>Craniata</taxon>
        <taxon>Vertebrata</taxon>
        <taxon>Euteleostomi</taxon>
        <taxon>Actinopterygii</taxon>
        <taxon>Neopterygii</taxon>
        <taxon>Teleostei</taxon>
        <taxon>Protacanthopterygii</taxon>
        <taxon>Salmoniformes</taxon>
        <taxon>Salmonidae</taxon>
        <taxon>Salmoninae</taxon>
        <taxon>Salmo</taxon>
    </lineage>
</organism>
<evidence type="ECO:0000313" key="3">
    <source>
        <dbReference type="Proteomes" id="UP001652741"/>
    </source>
</evidence>
<dbReference type="GeneID" id="106569123"/>
<keyword evidence="1" id="KW-1133">Transmembrane helix</keyword>
<dbReference type="InterPro" id="IPR036179">
    <property type="entry name" value="Ig-like_dom_sf"/>
</dbReference>
<protein>
    <submittedName>
        <fullName evidence="4">Uncharacterized protein isoform X2</fullName>
    </submittedName>
</protein>
<evidence type="ECO:0000313" key="4">
    <source>
        <dbReference type="RefSeq" id="XP_045550151.1"/>
    </source>
</evidence>
<dbReference type="RefSeq" id="XP_045550151.1">
    <property type="nucleotide sequence ID" value="XM_045694195.1"/>
</dbReference>
<evidence type="ECO:0000259" key="2">
    <source>
        <dbReference type="PROSITE" id="PS50835"/>
    </source>
</evidence>
<evidence type="ECO:0000256" key="1">
    <source>
        <dbReference type="SAM" id="Phobius"/>
    </source>
</evidence>
<sequence>MEITYADPENKKLAEVIKALDNYCAPRRNNVLERHPFWAHNFNEQAGHCYTSINSAHVDQTIRPGHSFSLACEFVCLQPSHTMQWWKDGQVLLNASSILPNITLSMHVSGAGEKDSGNYSCRTEPPDALGTTAVITVEGVLDVVMVWYLLLKAIFLILMVTTIALVLACRLR</sequence>
<gene>
    <name evidence="4" type="primary">LOC106569123</name>
</gene>
<proteinExistence type="predicted"/>
<keyword evidence="1" id="KW-0812">Transmembrane</keyword>
<keyword evidence="3" id="KW-1185">Reference proteome</keyword>
<dbReference type="Gene3D" id="2.60.40.10">
    <property type="entry name" value="Immunoglobulins"/>
    <property type="match status" value="1"/>
</dbReference>
<dbReference type="Pfam" id="PF13927">
    <property type="entry name" value="Ig_3"/>
    <property type="match status" value="1"/>
</dbReference>
<dbReference type="Proteomes" id="UP001652741">
    <property type="component" value="Chromosome ssa14"/>
</dbReference>
<accession>A0ABM3CUA5</accession>